<evidence type="ECO:0000313" key="2">
    <source>
        <dbReference type="EMBL" id="CUP09615.1"/>
    </source>
</evidence>
<keyword evidence="1" id="KW-1133">Transmembrane helix</keyword>
<accession>A0A174KJ86</accession>
<dbReference type="RefSeq" id="WP_055267904.1">
    <property type="nucleotide sequence ID" value="NZ_CABIXQ010000026.1"/>
</dbReference>
<name>A0A174KJ86_9CLOT</name>
<keyword evidence="1" id="KW-0472">Membrane</keyword>
<keyword evidence="1" id="KW-0812">Transmembrane</keyword>
<feature type="transmembrane region" description="Helical" evidence="1">
    <location>
        <begin position="97"/>
        <end position="116"/>
    </location>
</feature>
<proteinExistence type="predicted"/>
<feature type="transmembrane region" description="Helical" evidence="1">
    <location>
        <begin position="155"/>
        <end position="177"/>
    </location>
</feature>
<dbReference type="EMBL" id="CYZX01000026">
    <property type="protein sequence ID" value="CUP09615.1"/>
    <property type="molecule type" value="Genomic_DNA"/>
</dbReference>
<reference evidence="2 3" key="1">
    <citation type="submission" date="2015-09" db="EMBL/GenBank/DDBJ databases">
        <authorList>
            <consortium name="Pathogen Informatics"/>
        </authorList>
    </citation>
    <scope>NUCLEOTIDE SEQUENCE [LARGE SCALE GENOMIC DNA]</scope>
    <source>
        <strain evidence="2 3">2789STDY5834856</strain>
    </source>
</reference>
<gene>
    <name evidence="2" type="ORF">ERS852471_02978</name>
</gene>
<dbReference type="Proteomes" id="UP000095594">
    <property type="component" value="Unassembled WGS sequence"/>
</dbReference>
<dbReference type="AlphaFoldDB" id="A0A174KJ86"/>
<protein>
    <submittedName>
        <fullName evidence="2">Membrane protein</fullName>
    </submittedName>
</protein>
<evidence type="ECO:0000313" key="3">
    <source>
        <dbReference type="Proteomes" id="UP000095594"/>
    </source>
</evidence>
<evidence type="ECO:0000256" key="1">
    <source>
        <dbReference type="SAM" id="Phobius"/>
    </source>
</evidence>
<dbReference type="Pfam" id="PF22564">
    <property type="entry name" value="HAAS"/>
    <property type="match status" value="1"/>
</dbReference>
<feature type="transmembrane region" description="Helical" evidence="1">
    <location>
        <begin position="122"/>
        <end position="143"/>
    </location>
</feature>
<sequence>MTKGEFLYNLRSNLSILPKEEIENIIEDYSMHINELLDEGESLEQILNKLGDPKEIAKQYIEELGYEDSSKEYKNTEAQYRVNESNYEAKKVKSGNIALFVFMQIVNFLFLAWVVFGVGVAVFSVGVSGIAVAGSSLAILFLNTSVNIGIRLLKTFVMAGVGILLFNAALAIAIGMVKLMIKYVKWNISLIS</sequence>
<organism evidence="2 3">
    <name type="scientific">Clostridium disporicum</name>
    <dbReference type="NCBI Taxonomy" id="84024"/>
    <lineage>
        <taxon>Bacteria</taxon>
        <taxon>Bacillati</taxon>
        <taxon>Bacillota</taxon>
        <taxon>Clostridia</taxon>
        <taxon>Eubacteriales</taxon>
        <taxon>Clostridiaceae</taxon>
        <taxon>Clostridium</taxon>
    </lineage>
</organism>